<proteinExistence type="predicted"/>
<dbReference type="SUPFAM" id="SSF54001">
    <property type="entry name" value="Cysteine proteinases"/>
    <property type="match status" value="1"/>
</dbReference>
<evidence type="ECO:0000313" key="3">
    <source>
        <dbReference type="EMBL" id="KAK8834500.1"/>
    </source>
</evidence>
<dbReference type="PROSITE" id="PS50203">
    <property type="entry name" value="CALPAIN_CAT"/>
    <property type="match status" value="1"/>
</dbReference>
<evidence type="ECO:0000256" key="1">
    <source>
        <dbReference type="PROSITE-ProRule" id="PRU00239"/>
    </source>
</evidence>
<feature type="domain" description="Calpain catalytic" evidence="2">
    <location>
        <begin position="1"/>
        <end position="61"/>
    </location>
</feature>
<evidence type="ECO:0000313" key="4">
    <source>
        <dbReference type="EMBL" id="KAK8838607.1"/>
    </source>
</evidence>
<protein>
    <recommendedName>
        <fullName evidence="2">Calpain catalytic domain-containing protein</fullName>
    </recommendedName>
</protein>
<dbReference type="EMBL" id="JAPFFF010000054">
    <property type="protein sequence ID" value="KAK8838607.1"/>
    <property type="molecule type" value="Genomic_DNA"/>
</dbReference>
<evidence type="ECO:0000313" key="5">
    <source>
        <dbReference type="EMBL" id="KAK8841330.1"/>
    </source>
</evidence>
<dbReference type="EMBL" id="JAPFFF010000041">
    <property type="protein sequence ID" value="KAK8841330.1"/>
    <property type="molecule type" value="Genomic_DNA"/>
</dbReference>
<dbReference type="InterPro" id="IPR001300">
    <property type="entry name" value="Peptidase_C2_calpain_cat"/>
</dbReference>
<comment type="caution">
    <text evidence="1">Lacks conserved residue(s) required for the propagation of feature annotation.</text>
</comment>
<evidence type="ECO:0000313" key="6">
    <source>
        <dbReference type="Proteomes" id="UP001470230"/>
    </source>
</evidence>
<reference evidence="4 6" key="1">
    <citation type="submission" date="2024-04" db="EMBL/GenBank/DDBJ databases">
        <title>Tritrichomonas musculus Genome.</title>
        <authorList>
            <person name="Alves-Ferreira E."/>
            <person name="Grigg M."/>
            <person name="Lorenzi H."/>
            <person name="Galac M."/>
        </authorList>
    </citation>
    <scope>NUCLEOTIDE SEQUENCE [LARGE SCALE GENOMIC DNA]</scope>
    <source>
        <strain evidence="4 6">EAF2021</strain>
    </source>
</reference>
<dbReference type="EMBL" id="JAPFFF010000382">
    <property type="protein sequence ID" value="KAK8834500.1"/>
    <property type="molecule type" value="Genomic_DNA"/>
</dbReference>
<sequence length="101" mass="11735">MGKIVPVVVDPTIPFNGQSEHAFPICCKPVKSDDQWWATFVEKAFAKQYGSYIAMYRMFGGFPVQYDMKVKEMVQNGSMKENAAEMAQSRRFHLHRIQIWK</sequence>
<gene>
    <name evidence="5" type="ORF">M9Y10_026943</name>
    <name evidence="3" type="ORF">M9Y10_027950</name>
    <name evidence="4" type="ORF">M9Y10_032641</name>
</gene>
<comment type="caution">
    <text evidence="4">The sequence shown here is derived from an EMBL/GenBank/DDBJ whole genome shotgun (WGS) entry which is preliminary data.</text>
</comment>
<organism evidence="4 6">
    <name type="scientific">Tritrichomonas musculus</name>
    <dbReference type="NCBI Taxonomy" id="1915356"/>
    <lineage>
        <taxon>Eukaryota</taxon>
        <taxon>Metamonada</taxon>
        <taxon>Parabasalia</taxon>
        <taxon>Tritrichomonadida</taxon>
        <taxon>Tritrichomonadidae</taxon>
        <taxon>Tritrichomonas</taxon>
    </lineage>
</organism>
<evidence type="ECO:0000259" key="2">
    <source>
        <dbReference type="PROSITE" id="PS50203"/>
    </source>
</evidence>
<dbReference type="Proteomes" id="UP001470230">
    <property type="component" value="Unassembled WGS sequence"/>
</dbReference>
<dbReference type="InterPro" id="IPR038765">
    <property type="entry name" value="Papain-like_cys_pep_sf"/>
</dbReference>
<name>A0ABR2GZ22_9EUKA</name>
<accession>A0ABR2GZ22</accession>
<keyword evidence="6" id="KW-1185">Reference proteome</keyword>
<dbReference type="Pfam" id="PF00648">
    <property type="entry name" value="Peptidase_C2"/>
    <property type="match status" value="1"/>
</dbReference>